<dbReference type="STRING" id="29542.A6070_09350"/>
<evidence type="ECO:0000256" key="5">
    <source>
        <dbReference type="RuleBase" id="RU362076"/>
    </source>
</evidence>
<dbReference type="InterPro" id="IPR025965">
    <property type="entry name" value="FlgD/Vpr_Ig-like"/>
</dbReference>
<comment type="similarity">
    <text evidence="1 5">Belongs to the FlgD family.</text>
</comment>
<accession>A0A1L3GCP5</accession>
<gene>
    <name evidence="7" type="ORF">A7E75_00740</name>
</gene>
<evidence type="ECO:0000256" key="4">
    <source>
        <dbReference type="ARBA" id="ARBA00024746"/>
    </source>
</evidence>
<evidence type="ECO:0000256" key="1">
    <source>
        <dbReference type="ARBA" id="ARBA00010577"/>
    </source>
</evidence>
<dbReference type="KEGG" id="pace:A6070_09350"/>
<protein>
    <recommendedName>
        <fullName evidence="2 5">Basal-body rod modification protein FlgD</fullName>
    </recommendedName>
</protein>
<name>A0A1L3GCP5_SYNAC</name>
<keyword evidence="3 5" id="KW-1005">Bacterial flagellum biogenesis</keyword>
<dbReference type="Proteomes" id="UP000182264">
    <property type="component" value="Chromosome"/>
</dbReference>
<evidence type="ECO:0000256" key="2">
    <source>
        <dbReference type="ARBA" id="ARBA00016013"/>
    </source>
</evidence>
<dbReference type="EMBL" id="CP015518">
    <property type="protein sequence ID" value="APG23713.1"/>
    <property type="molecule type" value="Genomic_DNA"/>
</dbReference>
<reference evidence="7 8" key="1">
    <citation type="journal article" date="2017" name="Genome Announc.">
        <title>Complete Genome Sequences of Two Acetylene-Fermenting Pelobacter acetylenicus Strains.</title>
        <authorList>
            <person name="Sutton J.M."/>
            <person name="Baesman S.M."/>
            <person name="Fierst J.L."/>
            <person name="Poret-Peterson A.T."/>
            <person name="Oremland R.S."/>
            <person name="Dunlap D.S."/>
            <person name="Akob D.M."/>
        </authorList>
    </citation>
    <scope>NUCLEOTIDE SEQUENCE [LARGE SCALE GENOMIC DNA]</scope>
    <source>
        <strain evidence="7 8">DSM 3247</strain>
    </source>
</reference>
<evidence type="ECO:0000313" key="7">
    <source>
        <dbReference type="EMBL" id="APG23713.1"/>
    </source>
</evidence>
<dbReference type="RefSeq" id="WP_072285522.1">
    <property type="nucleotide sequence ID" value="NZ_CP015455.1"/>
</dbReference>
<organism evidence="7 8">
    <name type="scientific">Syntrophotalea acetylenica</name>
    <name type="common">Pelobacter acetylenicus</name>
    <dbReference type="NCBI Taxonomy" id="29542"/>
    <lineage>
        <taxon>Bacteria</taxon>
        <taxon>Pseudomonadati</taxon>
        <taxon>Thermodesulfobacteriota</taxon>
        <taxon>Desulfuromonadia</taxon>
        <taxon>Desulfuromonadales</taxon>
        <taxon>Syntrophotaleaceae</taxon>
        <taxon>Syntrophotalea</taxon>
    </lineage>
</organism>
<dbReference type="Pfam" id="PF13860">
    <property type="entry name" value="FlgD_ig"/>
    <property type="match status" value="1"/>
</dbReference>
<evidence type="ECO:0000313" key="8">
    <source>
        <dbReference type="Proteomes" id="UP000182264"/>
    </source>
</evidence>
<evidence type="ECO:0000259" key="6">
    <source>
        <dbReference type="Pfam" id="PF13860"/>
    </source>
</evidence>
<dbReference type="GO" id="GO:0044781">
    <property type="term" value="P:bacterial-type flagellum organization"/>
    <property type="evidence" value="ECO:0007669"/>
    <property type="project" value="UniProtKB-UniRule"/>
</dbReference>
<keyword evidence="8" id="KW-1185">Reference proteome</keyword>
<dbReference type="Gene3D" id="2.30.30.910">
    <property type="match status" value="1"/>
</dbReference>
<evidence type="ECO:0000256" key="3">
    <source>
        <dbReference type="ARBA" id="ARBA00022795"/>
    </source>
</evidence>
<dbReference type="Gene3D" id="2.60.40.4070">
    <property type="match status" value="1"/>
</dbReference>
<dbReference type="OrthoDB" id="9785233at2"/>
<comment type="function">
    <text evidence="4 5">Required for flagellar hook formation. May act as a scaffolding protein.</text>
</comment>
<dbReference type="Pfam" id="PF03963">
    <property type="entry name" value="FlgD"/>
    <property type="match status" value="1"/>
</dbReference>
<dbReference type="InterPro" id="IPR005648">
    <property type="entry name" value="FlgD"/>
</dbReference>
<sequence length="220" mass="22832">MTSISGINQAAASSATGSLTGGNNLGKDDFLLLLVTQLQNQDPLNPQDPTEFTSQLAQYSSLEQLFTVNDQLQQLETANGNVMQLTALGLMGRDVVVQSDNFTLGSEPVTLGYRLSGNVDEVRIAVQNADGQTVATLQGTELSAGEHFMTWNGATAAGAALPAGDYQFNITTRRDGESTASGTALLKTRVTGVDLDGGGSTLATGLGNYGLGNITSVRNG</sequence>
<feature type="domain" description="FlgD/Vpr Ig-like" evidence="6">
    <location>
        <begin position="100"/>
        <end position="175"/>
    </location>
</feature>
<dbReference type="AlphaFoldDB" id="A0A1L3GCP5"/>
<proteinExistence type="inferred from homology"/>